<dbReference type="CDD" id="cd16433">
    <property type="entry name" value="CheB"/>
    <property type="match status" value="1"/>
</dbReference>
<dbReference type="EC" id="3.1.1.61" evidence="2"/>
<sequence length="198" mass="20913">MNAPATARWGDRYAAVVVAVSTGGIQALRRLLSALPGDFPLPIMVVLHTATSDGYGLCEVLQTHSTLPVTIAEIGDTPGPGVYLAPPGYHLLIERDHRFSLSIDDKVCFVRPSADVLFESAADAWTDRLIGIVLTGANDDGARGLRQLRLRGGHAIVQALDDAEMPSMPEAALRLAGADELVPLAAIAPRLVELASST</sequence>
<reference evidence="6 7" key="1">
    <citation type="journal article" date="2012" name="J. Bacteriol.">
        <title>Genome Sequence of n-Alkane-Degrading Hydrocarboniphaga effusa Strain AP103T (ATCC BAA-332T).</title>
        <authorList>
            <person name="Chang H.K."/>
            <person name="Zylstra G.J."/>
            <person name="Chae J.C."/>
        </authorList>
    </citation>
    <scope>NUCLEOTIDE SEQUENCE [LARGE SCALE GENOMIC DNA]</scope>
    <source>
        <strain evidence="6 7">AP103</strain>
    </source>
</reference>
<dbReference type="AlphaFoldDB" id="I7ZH86"/>
<dbReference type="SUPFAM" id="SSF52738">
    <property type="entry name" value="Methylesterase CheB, C-terminal domain"/>
    <property type="match status" value="1"/>
</dbReference>
<feature type="active site" evidence="4">
    <location>
        <position position="21"/>
    </location>
</feature>
<keyword evidence="4" id="KW-0145">Chemotaxis</keyword>
<keyword evidence="1 4" id="KW-0378">Hydrolase</keyword>
<evidence type="ECO:0000259" key="5">
    <source>
        <dbReference type="PROSITE" id="PS50122"/>
    </source>
</evidence>
<dbReference type="PATRIC" id="fig|1172194.4.peg.1180"/>
<dbReference type="InterPro" id="IPR000673">
    <property type="entry name" value="Sig_transdc_resp-reg_Me-estase"/>
</dbReference>
<dbReference type="EMBL" id="AKGD01000001">
    <property type="protein sequence ID" value="EIT71092.1"/>
    <property type="molecule type" value="Genomic_DNA"/>
</dbReference>
<dbReference type="PANTHER" id="PTHR42872:SF6">
    <property type="entry name" value="PROTEIN-GLUTAMATE METHYLESTERASE_PROTEIN-GLUTAMINE GLUTAMINASE"/>
    <property type="match status" value="1"/>
</dbReference>
<feature type="active site" evidence="4">
    <location>
        <position position="140"/>
    </location>
</feature>
<evidence type="ECO:0000313" key="7">
    <source>
        <dbReference type="Proteomes" id="UP000003704"/>
    </source>
</evidence>
<dbReference type="Gene3D" id="3.40.50.180">
    <property type="entry name" value="Methylesterase CheB, C-terminal domain"/>
    <property type="match status" value="1"/>
</dbReference>
<dbReference type="Proteomes" id="UP000003704">
    <property type="component" value="Unassembled WGS sequence"/>
</dbReference>
<dbReference type="RefSeq" id="WP_007184183.1">
    <property type="nucleotide sequence ID" value="NZ_AKGD01000001.1"/>
</dbReference>
<feature type="domain" description="CheB-type methylesterase" evidence="5">
    <location>
        <begin position="4"/>
        <end position="198"/>
    </location>
</feature>
<accession>I7ZH86</accession>
<name>I7ZH86_9GAMM</name>
<dbReference type="Pfam" id="PF01339">
    <property type="entry name" value="CheB_methylest"/>
    <property type="match status" value="1"/>
</dbReference>
<dbReference type="GO" id="GO:0005737">
    <property type="term" value="C:cytoplasm"/>
    <property type="evidence" value="ECO:0007669"/>
    <property type="project" value="InterPro"/>
</dbReference>
<organism evidence="6 7">
    <name type="scientific">Hydrocarboniphaga effusa AP103</name>
    <dbReference type="NCBI Taxonomy" id="1172194"/>
    <lineage>
        <taxon>Bacteria</taxon>
        <taxon>Pseudomonadati</taxon>
        <taxon>Pseudomonadota</taxon>
        <taxon>Gammaproteobacteria</taxon>
        <taxon>Nevskiales</taxon>
        <taxon>Nevskiaceae</taxon>
        <taxon>Hydrocarboniphaga</taxon>
    </lineage>
</organism>
<dbReference type="InterPro" id="IPR035909">
    <property type="entry name" value="CheB_C"/>
</dbReference>
<dbReference type="PROSITE" id="PS50122">
    <property type="entry name" value="CHEB"/>
    <property type="match status" value="1"/>
</dbReference>
<dbReference type="STRING" id="1172194.WQQ_12290"/>
<gene>
    <name evidence="6" type="ORF">WQQ_12290</name>
</gene>
<evidence type="ECO:0000256" key="4">
    <source>
        <dbReference type="PROSITE-ProRule" id="PRU00050"/>
    </source>
</evidence>
<comment type="caution">
    <text evidence="6">The sequence shown here is derived from an EMBL/GenBank/DDBJ whole genome shotgun (WGS) entry which is preliminary data.</text>
</comment>
<keyword evidence="7" id="KW-1185">Reference proteome</keyword>
<proteinExistence type="predicted"/>
<dbReference type="PANTHER" id="PTHR42872">
    <property type="entry name" value="PROTEIN-GLUTAMATE METHYLESTERASE/PROTEIN-GLUTAMINE GLUTAMINASE"/>
    <property type="match status" value="1"/>
</dbReference>
<dbReference type="OrthoDB" id="9791760at2"/>
<evidence type="ECO:0000256" key="2">
    <source>
        <dbReference type="ARBA" id="ARBA00039140"/>
    </source>
</evidence>
<dbReference type="GO" id="GO:0000156">
    <property type="term" value="F:phosphorelay response regulator activity"/>
    <property type="evidence" value="ECO:0007669"/>
    <property type="project" value="InterPro"/>
</dbReference>
<dbReference type="GO" id="GO:0008984">
    <property type="term" value="F:protein-glutamate methylesterase activity"/>
    <property type="evidence" value="ECO:0007669"/>
    <property type="project" value="UniProtKB-EC"/>
</dbReference>
<evidence type="ECO:0000256" key="1">
    <source>
        <dbReference type="ARBA" id="ARBA00022801"/>
    </source>
</evidence>
<protein>
    <recommendedName>
        <fullName evidence="2">protein-glutamate methylesterase</fullName>
        <ecNumber evidence="2">3.1.1.61</ecNumber>
    </recommendedName>
</protein>
<feature type="active site" evidence="4">
    <location>
        <position position="48"/>
    </location>
</feature>
<dbReference type="GO" id="GO:0006935">
    <property type="term" value="P:chemotaxis"/>
    <property type="evidence" value="ECO:0007669"/>
    <property type="project" value="UniProtKB-UniRule"/>
</dbReference>
<evidence type="ECO:0000313" key="6">
    <source>
        <dbReference type="EMBL" id="EIT71092.1"/>
    </source>
</evidence>
<comment type="catalytic activity">
    <reaction evidence="3">
        <text>[protein]-L-glutamate 5-O-methyl ester + H2O = L-glutamyl-[protein] + methanol + H(+)</text>
        <dbReference type="Rhea" id="RHEA:23236"/>
        <dbReference type="Rhea" id="RHEA-COMP:10208"/>
        <dbReference type="Rhea" id="RHEA-COMP:10311"/>
        <dbReference type="ChEBI" id="CHEBI:15377"/>
        <dbReference type="ChEBI" id="CHEBI:15378"/>
        <dbReference type="ChEBI" id="CHEBI:17790"/>
        <dbReference type="ChEBI" id="CHEBI:29973"/>
        <dbReference type="ChEBI" id="CHEBI:82795"/>
        <dbReference type="EC" id="3.1.1.61"/>
    </reaction>
</comment>
<evidence type="ECO:0000256" key="3">
    <source>
        <dbReference type="ARBA" id="ARBA00048267"/>
    </source>
</evidence>